<dbReference type="GO" id="GO:0055085">
    <property type="term" value="P:transmembrane transport"/>
    <property type="evidence" value="ECO:0007669"/>
    <property type="project" value="InterPro"/>
</dbReference>
<evidence type="ECO:0000256" key="6">
    <source>
        <dbReference type="ARBA" id="ARBA00022692"/>
    </source>
</evidence>
<keyword evidence="3" id="KW-0813">Transport</keyword>
<feature type="region of interest" description="Disordered" evidence="10">
    <location>
        <begin position="122"/>
        <end position="152"/>
    </location>
</feature>
<evidence type="ECO:0000313" key="14">
    <source>
        <dbReference type="Proteomes" id="UP000596063"/>
    </source>
</evidence>
<keyword evidence="6 11" id="KW-0812">Transmembrane</keyword>
<evidence type="ECO:0000256" key="2">
    <source>
        <dbReference type="ARBA" id="ARBA00006555"/>
    </source>
</evidence>
<feature type="compositionally biased region" description="Basic and acidic residues" evidence="10">
    <location>
        <begin position="141"/>
        <end position="152"/>
    </location>
</feature>
<dbReference type="Gene3D" id="3.30.1150.10">
    <property type="match status" value="1"/>
</dbReference>
<feature type="transmembrane region" description="Helical" evidence="11">
    <location>
        <begin position="20"/>
        <end position="40"/>
    </location>
</feature>
<dbReference type="SUPFAM" id="SSF74653">
    <property type="entry name" value="TolA/TonB C-terminal domain"/>
    <property type="match status" value="1"/>
</dbReference>
<gene>
    <name evidence="13" type="ORF">I6N98_01125</name>
</gene>
<evidence type="ECO:0000259" key="12">
    <source>
        <dbReference type="PROSITE" id="PS52015"/>
    </source>
</evidence>
<dbReference type="InterPro" id="IPR006260">
    <property type="entry name" value="TonB/TolA_C"/>
</dbReference>
<evidence type="ECO:0000256" key="7">
    <source>
        <dbReference type="ARBA" id="ARBA00022927"/>
    </source>
</evidence>
<dbReference type="InterPro" id="IPR037682">
    <property type="entry name" value="TonB_C"/>
</dbReference>
<dbReference type="RefSeq" id="WP_198569997.1">
    <property type="nucleotide sequence ID" value="NZ_CP066167.1"/>
</dbReference>
<dbReference type="PROSITE" id="PS52015">
    <property type="entry name" value="TONB_CTD"/>
    <property type="match status" value="1"/>
</dbReference>
<dbReference type="PANTHER" id="PTHR33446:SF11">
    <property type="entry name" value="TONB3"/>
    <property type="match status" value="1"/>
</dbReference>
<accession>A0A7T4R148</accession>
<keyword evidence="5" id="KW-0997">Cell inner membrane</keyword>
<proteinExistence type="inferred from homology"/>
<evidence type="ECO:0000313" key="13">
    <source>
        <dbReference type="EMBL" id="QQD18506.1"/>
    </source>
</evidence>
<evidence type="ECO:0000256" key="8">
    <source>
        <dbReference type="ARBA" id="ARBA00022989"/>
    </source>
</evidence>
<evidence type="ECO:0000256" key="9">
    <source>
        <dbReference type="ARBA" id="ARBA00023136"/>
    </source>
</evidence>
<dbReference type="GO" id="GO:0015031">
    <property type="term" value="P:protein transport"/>
    <property type="evidence" value="ECO:0007669"/>
    <property type="project" value="UniProtKB-KW"/>
</dbReference>
<sequence>MSSAEHQFDRDIHAPERLGFIICFATLMHLAVILGISFTAGSVDARLPSLEVTLARYRSQQAPDQADFIAQHDQQGSGTQGDKAELSSRQQSAFHDNAVPDSDILKLAKDAPTQQDALLTTVGESPRRVPSKISDAPDTASQKERFQGEDDRTQLSEDIAALEAQLDDLNQAYAKLPRPKFITSVATRGSPDARYLHRWESHVEAVGNANYPDEARRQGLEGELRLLLMLFPDGRIDEVRILSGSGHTILDRAAHRIVRLAAPYEAVPAEVLDGKNRLGIVRTWRFDRGGLEAR</sequence>
<dbReference type="InterPro" id="IPR051045">
    <property type="entry name" value="TonB-dependent_transducer"/>
</dbReference>
<keyword evidence="7" id="KW-0653">Protein transport</keyword>
<keyword evidence="9 11" id="KW-0472">Membrane</keyword>
<keyword evidence="4" id="KW-1003">Cell membrane</keyword>
<reference evidence="13 14" key="1">
    <citation type="submission" date="2020-12" db="EMBL/GenBank/DDBJ databases">
        <authorList>
            <person name="Shan Y."/>
        </authorList>
    </citation>
    <scope>NUCLEOTIDE SEQUENCE [LARGE SCALE GENOMIC DNA]</scope>
    <source>
        <strain evidence="14">csc3.9</strain>
    </source>
</reference>
<dbReference type="AlphaFoldDB" id="A0A7T4R148"/>
<evidence type="ECO:0000256" key="11">
    <source>
        <dbReference type="SAM" id="Phobius"/>
    </source>
</evidence>
<dbReference type="Proteomes" id="UP000596063">
    <property type="component" value="Chromosome"/>
</dbReference>
<comment type="similarity">
    <text evidence="2">Belongs to the TonB family.</text>
</comment>
<dbReference type="NCBIfam" id="TIGR01352">
    <property type="entry name" value="tonB_Cterm"/>
    <property type="match status" value="1"/>
</dbReference>
<evidence type="ECO:0000256" key="10">
    <source>
        <dbReference type="SAM" id="MobiDB-lite"/>
    </source>
</evidence>
<keyword evidence="14" id="KW-1185">Reference proteome</keyword>
<dbReference type="KEGG" id="snan:I6N98_01125"/>
<dbReference type="GO" id="GO:0031992">
    <property type="term" value="F:energy transducer activity"/>
    <property type="evidence" value="ECO:0007669"/>
    <property type="project" value="TreeGrafter"/>
</dbReference>
<dbReference type="GO" id="GO:0098797">
    <property type="term" value="C:plasma membrane protein complex"/>
    <property type="evidence" value="ECO:0007669"/>
    <property type="project" value="TreeGrafter"/>
</dbReference>
<organism evidence="13 14">
    <name type="scientific">Spongiibacter nanhainus</name>
    <dbReference type="NCBI Taxonomy" id="2794344"/>
    <lineage>
        <taxon>Bacteria</taxon>
        <taxon>Pseudomonadati</taxon>
        <taxon>Pseudomonadota</taxon>
        <taxon>Gammaproteobacteria</taxon>
        <taxon>Cellvibrionales</taxon>
        <taxon>Spongiibacteraceae</taxon>
        <taxon>Spongiibacter</taxon>
    </lineage>
</organism>
<dbReference type="PANTHER" id="PTHR33446">
    <property type="entry name" value="PROTEIN TONB-RELATED"/>
    <property type="match status" value="1"/>
</dbReference>
<dbReference type="EMBL" id="CP066167">
    <property type="protein sequence ID" value="QQD18506.1"/>
    <property type="molecule type" value="Genomic_DNA"/>
</dbReference>
<dbReference type="Pfam" id="PF03544">
    <property type="entry name" value="TonB_C"/>
    <property type="match status" value="1"/>
</dbReference>
<evidence type="ECO:0000256" key="4">
    <source>
        <dbReference type="ARBA" id="ARBA00022475"/>
    </source>
</evidence>
<evidence type="ECO:0000256" key="5">
    <source>
        <dbReference type="ARBA" id="ARBA00022519"/>
    </source>
</evidence>
<name>A0A7T4R148_9GAMM</name>
<evidence type="ECO:0000256" key="1">
    <source>
        <dbReference type="ARBA" id="ARBA00004383"/>
    </source>
</evidence>
<feature type="domain" description="TonB C-terminal" evidence="12">
    <location>
        <begin position="196"/>
        <end position="293"/>
    </location>
</feature>
<feature type="region of interest" description="Disordered" evidence="10">
    <location>
        <begin position="71"/>
        <end position="90"/>
    </location>
</feature>
<keyword evidence="8 11" id="KW-1133">Transmembrane helix</keyword>
<evidence type="ECO:0000256" key="3">
    <source>
        <dbReference type="ARBA" id="ARBA00022448"/>
    </source>
</evidence>
<protein>
    <submittedName>
        <fullName evidence="13">TonB family protein</fullName>
    </submittedName>
</protein>
<comment type="subcellular location">
    <subcellularLocation>
        <location evidence="1">Cell inner membrane</location>
        <topology evidence="1">Single-pass membrane protein</topology>
        <orientation evidence="1">Periplasmic side</orientation>
    </subcellularLocation>
</comment>